<dbReference type="InterPro" id="IPR050834">
    <property type="entry name" value="Glycosyltransf_2"/>
</dbReference>
<dbReference type="InterPro" id="IPR001173">
    <property type="entry name" value="Glyco_trans_2-like"/>
</dbReference>
<dbReference type="CDD" id="cd00761">
    <property type="entry name" value="Glyco_tranf_GTA_type"/>
    <property type="match status" value="1"/>
</dbReference>
<keyword evidence="2" id="KW-0328">Glycosyltransferase</keyword>
<accession>A0A0G0C0C0</accession>
<evidence type="ECO:0000259" key="4">
    <source>
        <dbReference type="Pfam" id="PF00535"/>
    </source>
</evidence>
<proteinExistence type="inferred from homology"/>
<dbReference type="Pfam" id="PF00535">
    <property type="entry name" value="Glycos_transf_2"/>
    <property type="match status" value="1"/>
</dbReference>
<dbReference type="GO" id="GO:0016757">
    <property type="term" value="F:glycosyltransferase activity"/>
    <property type="evidence" value="ECO:0007669"/>
    <property type="project" value="UniProtKB-KW"/>
</dbReference>
<reference evidence="5 6" key="1">
    <citation type="journal article" date="2015" name="Nature">
        <title>rRNA introns, odd ribosomes, and small enigmatic genomes across a large radiation of phyla.</title>
        <authorList>
            <person name="Brown C.T."/>
            <person name="Hug L.A."/>
            <person name="Thomas B.C."/>
            <person name="Sharon I."/>
            <person name="Castelle C.J."/>
            <person name="Singh A."/>
            <person name="Wilkins M.J."/>
            <person name="Williams K.H."/>
            <person name="Banfield J.F."/>
        </authorList>
    </citation>
    <scope>NUCLEOTIDE SEQUENCE [LARGE SCALE GENOMIC DNA]</scope>
</reference>
<comment type="caution">
    <text evidence="5">The sequence shown here is derived from an EMBL/GenBank/DDBJ whole genome shotgun (WGS) entry which is preliminary data.</text>
</comment>
<dbReference type="PANTHER" id="PTHR43685">
    <property type="entry name" value="GLYCOSYLTRANSFERASE"/>
    <property type="match status" value="1"/>
</dbReference>
<protein>
    <submittedName>
        <fullName evidence="5">Glycosyl transferase family 2</fullName>
    </submittedName>
</protein>
<gene>
    <name evidence="5" type="ORF">UR67_C0005G0035</name>
</gene>
<evidence type="ECO:0000313" key="5">
    <source>
        <dbReference type="EMBL" id="KKP69546.1"/>
    </source>
</evidence>
<evidence type="ECO:0000256" key="2">
    <source>
        <dbReference type="ARBA" id="ARBA00022676"/>
    </source>
</evidence>
<organism evidence="5 6">
    <name type="scientific">candidate division CPR3 bacterium GW2011_GWF2_35_18</name>
    <dbReference type="NCBI Taxonomy" id="1618350"/>
    <lineage>
        <taxon>Bacteria</taxon>
        <taxon>Bacteria division CPR3</taxon>
    </lineage>
</organism>
<name>A0A0G0C0C0_UNCC3</name>
<keyword evidence="3 5" id="KW-0808">Transferase</keyword>
<evidence type="ECO:0000313" key="6">
    <source>
        <dbReference type="Proteomes" id="UP000034581"/>
    </source>
</evidence>
<dbReference type="SUPFAM" id="SSF53448">
    <property type="entry name" value="Nucleotide-diphospho-sugar transferases"/>
    <property type="match status" value="1"/>
</dbReference>
<dbReference type="STRING" id="1618350.UR67_C0005G0035"/>
<evidence type="ECO:0000256" key="3">
    <source>
        <dbReference type="ARBA" id="ARBA00022679"/>
    </source>
</evidence>
<feature type="domain" description="Glycosyltransferase 2-like" evidence="4">
    <location>
        <begin position="11"/>
        <end position="166"/>
    </location>
</feature>
<dbReference type="Gene3D" id="3.90.550.10">
    <property type="entry name" value="Spore Coat Polysaccharide Biosynthesis Protein SpsA, Chain A"/>
    <property type="match status" value="1"/>
</dbReference>
<dbReference type="PANTHER" id="PTHR43685:SF5">
    <property type="entry name" value="GLYCOSYLTRANSFERASE EPSE-RELATED"/>
    <property type="match status" value="1"/>
</dbReference>
<dbReference type="PATRIC" id="fig|1618350.3.peg.770"/>
<dbReference type="InterPro" id="IPR029044">
    <property type="entry name" value="Nucleotide-diphossugar_trans"/>
</dbReference>
<dbReference type="AlphaFoldDB" id="A0A0G0C0C0"/>
<comment type="similarity">
    <text evidence="1">Belongs to the glycosyltransferase 2 family.</text>
</comment>
<dbReference type="EMBL" id="LBQB01000005">
    <property type="protein sequence ID" value="KKP69546.1"/>
    <property type="molecule type" value="Genomic_DNA"/>
</dbReference>
<sequence>MKNDFNKPLVSIVMPVYNGEKYLQFTIESILSQSYSNFEFIVIDDCSTDSSLQIIQKYAGGDKRIKSYQNPVNLGIAKNRNVGLSHLRGKYYMVIDQDDICIKQRIEKQVAFLESNPDYAAVGGQVQIINETGELLTVRNYKVSSKEIISELPVRSPLCHPATMIRVSDMKTLGGKYDSNFPGAEEYDLWFQFAFHKYQLVNLPDFLIQYRISEQSYKLNRVKRMLILTLKIKKKWIFKKPFISFRGVWRYLLEMLLLLLPNKIIIKLFNFFTYKGTTIG</sequence>
<dbReference type="Proteomes" id="UP000034581">
    <property type="component" value="Unassembled WGS sequence"/>
</dbReference>
<evidence type="ECO:0000256" key="1">
    <source>
        <dbReference type="ARBA" id="ARBA00006739"/>
    </source>
</evidence>